<proteinExistence type="predicted"/>
<keyword evidence="1" id="KW-1133">Transmembrane helix</keyword>
<dbReference type="EMBL" id="JACCAA010000001">
    <property type="protein sequence ID" value="NYG58155.1"/>
    <property type="molecule type" value="Genomic_DNA"/>
</dbReference>
<gene>
    <name evidence="2" type="ORF">BJ980_001078</name>
</gene>
<evidence type="ECO:0000313" key="3">
    <source>
        <dbReference type="Proteomes" id="UP000540656"/>
    </source>
</evidence>
<dbReference type="RefSeq" id="WP_179501342.1">
    <property type="nucleotide sequence ID" value="NZ_JACCAA010000001.1"/>
</dbReference>
<name>A0A7Y9UVN7_9ACTN</name>
<dbReference type="AlphaFoldDB" id="A0A7Y9UVN7"/>
<comment type="caution">
    <text evidence="2">The sequence shown here is derived from an EMBL/GenBank/DDBJ whole genome shotgun (WGS) entry which is preliminary data.</text>
</comment>
<feature type="transmembrane region" description="Helical" evidence="1">
    <location>
        <begin position="6"/>
        <end position="26"/>
    </location>
</feature>
<dbReference type="Proteomes" id="UP000540656">
    <property type="component" value="Unassembled WGS sequence"/>
</dbReference>
<accession>A0A7Y9UVN7</accession>
<protein>
    <submittedName>
        <fullName evidence="2">Uncharacterized protein</fullName>
    </submittedName>
</protein>
<keyword evidence="3" id="KW-1185">Reference proteome</keyword>
<evidence type="ECO:0000256" key="1">
    <source>
        <dbReference type="SAM" id="Phobius"/>
    </source>
</evidence>
<sequence length="166" mass="17904">MDPVLLAPLIMVAAVAFIALVFGIIFHAGRSRPEEGLGPQYDQNGFHPPIGTWNAQILAGHLIGVLGGTAGSQNGRFEVAQGLLHFRPTGATKPAWTLPCGQLRARAHGMLSTAGVTLWTAQGEIRCNVSREKINIWVDNDIKEMRQPAYAREFVEVLHANGAGWG</sequence>
<keyword evidence="1" id="KW-0472">Membrane</keyword>
<keyword evidence="1" id="KW-0812">Transmembrane</keyword>
<reference evidence="2 3" key="1">
    <citation type="submission" date="2020-07" db="EMBL/GenBank/DDBJ databases">
        <title>Sequencing the genomes of 1000 actinobacteria strains.</title>
        <authorList>
            <person name="Klenk H.-P."/>
        </authorList>
    </citation>
    <scope>NUCLEOTIDE SEQUENCE [LARGE SCALE GENOMIC DNA]</scope>
    <source>
        <strain evidence="2 3">DSM 23819</strain>
    </source>
</reference>
<evidence type="ECO:0000313" key="2">
    <source>
        <dbReference type="EMBL" id="NYG58155.1"/>
    </source>
</evidence>
<organism evidence="2 3">
    <name type="scientific">Nocardioides daedukensis</name>
    <dbReference type="NCBI Taxonomy" id="634462"/>
    <lineage>
        <taxon>Bacteria</taxon>
        <taxon>Bacillati</taxon>
        <taxon>Actinomycetota</taxon>
        <taxon>Actinomycetes</taxon>
        <taxon>Propionibacteriales</taxon>
        <taxon>Nocardioidaceae</taxon>
        <taxon>Nocardioides</taxon>
    </lineage>
</organism>